<dbReference type="GO" id="GO:0032259">
    <property type="term" value="P:methylation"/>
    <property type="evidence" value="ECO:0007669"/>
    <property type="project" value="UniProtKB-KW"/>
</dbReference>
<dbReference type="InterPro" id="IPR026489">
    <property type="entry name" value="CXC_dom"/>
</dbReference>
<evidence type="ECO:0000313" key="10">
    <source>
        <dbReference type="EMBL" id="RQM13284.1"/>
    </source>
</evidence>
<dbReference type="InterPro" id="IPR046341">
    <property type="entry name" value="SET_dom_sf"/>
</dbReference>
<evidence type="ECO:0000259" key="9">
    <source>
        <dbReference type="PROSITE" id="PS51633"/>
    </source>
</evidence>
<feature type="compositionally biased region" description="Polar residues" evidence="7">
    <location>
        <begin position="85"/>
        <end position="94"/>
    </location>
</feature>
<evidence type="ECO:0000256" key="1">
    <source>
        <dbReference type="ARBA" id="ARBA00022603"/>
    </source>
</evidence>
<dbReference type="InterPro" id="IPR001214">
    <property type="entry name" value="SET_dom"/>
</dbReference>
<dbReference type="InterPro" id="IPR041355">
    <property type="entry name" value="Pre-SET_CXC"/>
</dbReference>
<dbReference type="PANTHER" id="PTHR45747:SF4">
    <property type="entry name" value="HISTONE-LYSINE N-METHYLTRANSFERASE E(Z)"/>
    <property type="match status" value="1"/>
</dbReference>
<accession>A0A3R7XTK1</accession>
<keyword evidence="2" id="KW-0808">Transferase</keyword>
<dbReference type="GO" id="GO:0140951">
    <property type="term" value="F:histone H3K27 trimethyltransferase activity"/>
    <property type="evidence" value="ECO:0007669"/>
    <property type="project" value="UniProtKB-EC"/>
</dbReference>
<gene>
    <name evidence="10" type="ORF">DD237_007860</name>
</gene>
<dbReference type="Gene3D" id="2.170.270.10">
    <property type="entry name" value="SET domain"/>
    <property type="match status" value="1"/>
</dbReference>
<feature type="domain" description="CXC" evidence="9">
    <location>
        <begin position="1186"/>
        <end position="1331"/>
    </location>
</feature>
<dbReference type="PROSITE" id="PS51633">
    <property type="entry name" value="CXC"/>
    <property type="match status" value="1"/>
</dbReference>
<dbReference type="SMART" id="SM00317">
    <property type="entry name" value="SET"/>
    <property type="match status" value="1"/>
</dbReference>
<dbReference type="GO" id="GO:0003682">
    <property type="term" value="F:chromatin binding"/>
    <property type="evidence" value="ECO:0007669"/>
    <property type="project" value="TreeGrafter"/>
</dbReference>
<evidence type="ECO:0000256" key="5">
    <source>
        <dbReference type="ARBA" id="ARBA00023163"/>
    </source>
</evidence>
<sequence length="1481" mass="164086">MVVIVLDDSSDASSEVEMGRVSAFETPPASPAVSQGREQSIGYTNAVETALAMAAALETRESANSHSSTKRKEMKAISAPPLMSKKTNNLSTKQKIGRRRQQQDFERRQSASRSAIKYQDMGNNQKTVHRRKDGAKRRSRVRFNSSSGYSSSDSGSGSWRCHFGAAEQRRVRPIIERTKEKSSSFWRQKQRRRRATVDPATMVIHNEIVDLLSSSSSSFSDTSLVCHSSGSETPTKTSVKAGQKQLMLTDRVLKENQPLASRTSGQHAKLLLNGSKHSANKVLRGGKRKRLLPQMQSESTGEVKKRGLAPGILSAKKSDVKNVTNMDGRQPLDAGLQSTTLEQSAPVSVLSSGASMASALPSPASLPRQITSHETVAKPPFASHLASQAHEGKADVLRQIDCRTPVSASTALFKTVISTVSQPAPEVSVCSLASLSPSAVPRKMRRVLSRFNADRVSLDDLQAQERELAWIQSQRKQSQNRSRSLKRATRKSQTCRQGLCVDDCSDSKSVVGSKGGQNNEWQIATKAKPSHRVKRSRVDGFHTAMLHSTSYRGVFFDEAPSNFVCGHKCSVPFEPNCDHSLAFYVVLSAALRSVAYQLLALLRLLFADETNTLISYCSILESFGKPTQCISSVFPSEAAKSQSDVTRSVNSLVTAYLPIIRLCYRRKVQAILSEARQKIFAYQAEVKSHRITGGDKRLTPHCLLRSYPEKRAVKHLKSVKHKFNSSFGGASFQVGRGDGLVRERTLSAFVQVNAVQEIRPLRRYTTSVGLRTNYRVEDDPILPYAARVRQHRTDGGSGGGELTKKHDLRIGHVADDEVAEYVLRLVVRRLGDSEQVFHALKSELNFTHAFTAYSELKKLHNSRVQASARLDHVKKLSRDGSRAADPNVTAIVKLMEQSSLLNASSAKKLRRRLQPPIGNFESNVVDNLVESTSASMKALGLRASDSYSKLVGVYTCSFCRMCYMYACHEHGGDHPLPTRRMEPTYPRVRLVPHIPLPDEAASLTVALDENVVNKIAGKVRLADTPVASNVQREQSVPKVQQDQGGLNDVIDMIEDATTADPSEYVDTSHISLVAPKMRSFLSTRSACGKLCRKNSNFTDDLHNRMTPAELGLIRKLREAMGDNSCLLAAVVGGNSSCIELHQFMQKERSSGESQKTEGLGRSWRRLRSWKQGQTLGGGNHELLRRTRDQRLQDRGTENHEYKPCMHEGLCDSTGCSCMKRDHMCEKACACSRDCPNRCVQRDIVRQCPLVTATIILSSRFLTVERKNGLKQCADFLLSVRRFEGCTCTPGECRTSLCQCYAALRECDPDVCVSCGSSEIVVAMALKTITKAKTCDNMNVIRGKHKRLSISFSDIHGYGMYAREAITAGEFVYEYAGAMVSQDEAERRGLIYDKTEMSFLFDLNEDAVLDALRYSNKSKFINHEKDTPNCTAKAVSVCGVHHITIWALRTIAVGEELVFDYGYKRSVAPDWSRRQTSPKDTR</sequence>
<evidence type="ECO:0000256" key="6">
    <source>
        <dbReference type="ARBA" id="ARBA00048568"/>
    </source>
</evidence>
<evidence type="ECO:0000256" key="7">
    <source>
        <dbReference type="SAM" id="MobiDB-lite"/>
    </source>
</evidence>
<name>A0A3R7XTK1_9STRA</name>
<feature type="compositionally biased region" description="Low complexity" evidence="7">
    <location>
        <begin position="145"/>
        <end position="158"/>
    </location>
</feature>
<organism evidence="10 11">
    <name type="scientific">Peronospora effusa</name>
    <dbReference type="NCBI Taxonomy" id="542832"/>
    <lineage>
        <taxon>Eukaryota</taxon>
        <taxon>Sar</taxon>
        <taxon>Stramenopiles</taxon>
        <taxon>Oomycota</taxon>
        <taxon>Peronosporomycetes</taxon>
        <taxon>Peronosporales</taxon>
        <taxon>Peronosporaceae</taxon>
        <taxon>Peronospora</taxon>
    </lineage>
</organism>
<keyword evidence="1" id="KW-0489">Methyltransferase</keyword>
<dbReference type="InterPro" id="IPR033467">
    <property type="entry name" value="Tesmin/TSO1-like_CXC"/>
</dbReference>
<comment type="caution">
    <text evidence="10">The sequence shown here is derived from an EMBL/GenBank/DDBJ whole genome shotgun (WGS) entry which is preliminary data.</text>
</comment>
<evidence type="ECO:0000313" key="11">
    <source>
        <dbReference type="Proteomes" id="UP000286097"/>
    </source>
</evidence>
<feature type="region of interest" description="Disordered" evidence="7">
    <location>
        <begin position="7"/>
        <end position="37"/>
    </location>
</feature>
<feature type="domain" description="SET" evidence="8">
    <location>
        <begin position="1345"/>
        <end position="1461"/>
    </location>
</feature>
<evidence type="ECO:0000256" key="3">
    <source>
        <dbReference type="ARBA" id="ARBA00022691"/>
    </source>
</evidence>
<dbReference type="Proteomes" id="UP000286097">
    <property type="component" value="Unassembled WGS sequence"/>
</dbReference>
<evidence type="ECO:0000256" key="2">
    <source>
        <dbReference type="ARBA" id="ARBA00022679"/>
    </source>
</evidence>
<proteinExistence type="predicted"/>
<evidence type="ECO:0000259" key="8">
    <source>
        <dbReference type="PROSITE" id="PS50280"/>
    </source>
</evidence>
<dbReference type="GO" id="GO:0031507">
    <property type="term" value="P:heterochromatin formation"/>
    <property type="evidence" value="ECO:0007669"/>
    <property type="project" value="TreeGrafter"/>
</dbReference>
<keyword evidence="3" id="KW-0949">S-adenosyl-L-methionine</keyword>
<keyword evidence="4" id="KW-0805">Transcription regulation</keyword>
<dbReference type="Pfam" id="PF00856">
    <property type="entry name" value="SET"/>
    <property type="match status" value="1"/>
</dbReference>
<dbReference type="EMBL" id="QKXF01000269">
    <property type="protein sequence ID" value="RQM13284.1"/>
    <property type="molecule type" value="Genomic_DNA"/>
</dbReference>
<dbReference type="VEuPathDB" id="FungiDB:DD237_007860"/>
<dbReference type="InterPro" id="IPR045318">
    <property type="entry name" value="EZH1/2-like"/>
</dbReference>
<comment type="catalytic activity">
    <reaction evidence="6">
        <text>L-lysyl(27)-[histone H3] + 3 S-adenosyl-L-methionine = N(6),N(6),N(6)-trimethyl-L-lysyl(27)-[histone H3] + 3 S-adenosyl-L-homocysteine + 3 H(+)</text>
        <dbReference type="Rhea" id="RHEA:60292"/>
        <dbReference type="Rhea" id="RHEA-COMP:15535"/>
        <dbReference type="Rhea" id="RHEA-COMP:15548"/>
        <dbReference type="ChEBI" id="CHEBI:15378"/>
        <dbReference type="ChEBI" id="CHEBI:29969"/>
        <dbReference type="ChEBI" id="CHEBI:57856"/>
        <dbReference type="ChEBI" id="CHEBI:59789"/>
        <dbReference type="ChEBI" id="CHEBI:61961"/>
        <dbReference type="EC" id="2.1.1.356"/>
    </reaction>
</comment>
<feature type="region of interest" description="Disordered" evidence="7">
    <location>
        <begin position="61"/>
        <end position="159"/>
    </location>
</feature>
<keyword evidence="5" id="KW-0804">Transcription</keyword>
<feature type="compositionally biased region" description="Basic residues" evidence="7">
    <location>
        <begin position="127"/>
        <end position="141"/>
    </location>
</feature>
<dbReference type="PROSITE" id="PS50280">
    <property type="entry name" value="SET"/>
    <property type="match status" value="1"/>
</dbReference>
<dbReference type="PANTHER" id="PTHR45747">
    <property type="entry name" value="HISTONE-LYSINE N-METHYLTRANSFERASE E(Z)"/>
    <property type="match status" value="1"/>
</dbReference>
<dbReference type="Pfam" id="PF18264">
    <property type="entry name" value="preSET_CXC"/>
    <property type="match status" value="1"/>
</dbReference>
<evidence type="ECO:0008006" key="12">
    <source>
        <dbReference type="Google" id="ProtNLM"/>
    </source>
</evidence>
<dbReference type="SUPFAM" id="SSF82199">
    <property type="entry name" value="SET domain"/>
    <property type="match status" value="1"/>
</dbReference>
<evidence type="ECO:0000256" key="4">
    <source>
        <dbReference type="ARBA" id="ARBA00023015"/>
    </source>
</evidence>
<reference evidence="10 11" key="1">
    <citation type="submission" date="2018-06" db="EMBL/GenBank/DDBJ databases">
        <title>Comparative genomics of downy mildews reveals potential adaptations to biotrophy.</title>
        <authorList>
            <person name="Fletcher K."/>
            <person name="Klosterman S.J."/>
            <person name="Derevnina L."/>
            <person name="Martin F."/>
            <person name="Koike S."/>
            <person name="Reyes Chin-Wo S."/>
            <person name="Mou B."/>
            <person name="Michelmore R."/>
        </authorList>
    </citation>
    <scope>NUCLEOTIDE SEQUENCE [LARGE SCALE GENOMIC DNA]</scope>
    <source>
        <strain evidence="10 11">R13</strain>
    </source>
</reference>
<protein>
    <recommendedName>
        <fullName evidence="12">SET domain-containing protein</fullName>
    </recommendedName>
</protein>
<dbReference type="SMART" id="SM01114">
    <property type="entry name" value="CXC"/>
    <property type="match status" value="1"/>
</dbReference>
<dbReference type="GO" id="GO:0005634">
    <property type="term" value="C:nucleus"/>
    <property type="evidence" value="ECO:0007669"/>
    <property type="project" value="TreeGrafter"/>
</dbReference>